<name>A0A9W8UDL1_9HYPO</name>
<dbReference type="OrthoDB" id="5073930at2759"/>
<keyword evidence="2" id="KW-1185">Reference proteome</keyword>
<dbReference type="Proteomes" id="UP001152130">
    <property type="component" value="Unassembled WGS sequence"/>
</dbReference>
<comment type="caution">
    <text evidence="1">The sequence shown here is derived from an EMBL/GenBank/DDBJ whole genome shotgun (WGS) entry which is preliminary data.</text>
</comment>
<protein>
    <submittedName>
        <fullName evidence="1">Uncharacterized protein</fullName>
    </submittedName>
</protein>
<dbReference type="AlphaFoldDB" id="A0A9W8UDL1"/>
<dbReference type="EMBL" id="JAPDHF010000003">
    <property type="protein sequence ID" value="KAJ4020438.1"/>
    <property type="molecule type" value="Genomic_DNA"/>
</dbReference>
<sequence length="186" mass="21098">MSTSVVVEMFEFEATNRGSLHTLGLATCVRIAVTGSYSNGSRGNDRFLAHIAEQLTDDRSGYIGLQDYIYTIQDALSNGMEINEIVIVVPDVTRDAGYKPDKKKWQDEKEEQDEFNNAVIEEIEKNNFGEVKIAKHATDTSWELRINADKKIDFIDETEDGAVYETYEEWKAYQSGSESDDEDDDE</sequence>
<evidence type="ECO:0000313" key="1">
    <source>
        <dbReference type="EMBL" id="KAJ4020438.1"/>
    </source>
</evidence>
<reference evidence="1" key="1">
    <citation type="submission" date="2022-10" db="EMBL/GenBank/DDBJ databases">
        <title>Fusarium specimens isolated from Avocado Roots.</title>
        <authorList>
            <person name="Stajich J."/>
            <person name="Roper C."/>
            <person name="Heimlech-Rivalta G."/>
        </authorList>
    </citation>
    <scope>NUCLEOTIDE SEQUENCE</scope>
    <source>
        <strain evidence="1">CF00143</strain>
    </source>
</reference>
<organism evidence="1 2">
    <name type="scientific">Fusarium irregulare</name>
    <dbReference type="NCBI Taxonomy" id="2494466"/>
    <lineage>
        <taxon>Eukaryota</taxon>
        <taxon>Fungi</taxon>
        <taxon>Dikarya</taxon>
        <taxon>Ascomycota</taxon>
        <taxon>Pezizomycotina</taxon>
        <taxon>Sordariomycetes</taxon>
        <taxon>Hypocreomycetidae</taxon>
        <taxon>Hypocreales</taxon>
        <taxon>Nectriaceae</taxon>
        <taxon>Fusarium</taxon>
        <taxon>Fusarium incarnatum-equiseti species complex</taxon>
    </lineage>
</organism>
<evidence type="ECO:0000313" key="2">
    <source>
        <dbReference type="Proteomes" id="UP001152130"/>
    </source>
</evidence>
<proteinExistence type="predicted"/>
<accession>A0A9W8UDL1</accession>
<gene>
    <name evidence="1" type="ORF">NW766_001922</name>
</gene>